<evidence type="ECO:0000259" key="5">
    <source>
        <dbReference type="PROSITE" id="PS51332"/>
    </source>
</evidence>
<dbReference type="PANTHER" id="PTHR30204">
    <property type="entry name" value="REDOX-CYCLING DRUG-SENSING TRANSCRIPTIONAL ACTIVATOR SOXR"/>
    <property type="match status" value="1"/>
</dbReference>
<dbReference type="Gene3D" id="1.10.1240.10">
    <property type="entry name" value="Methionine synthase domain"/>
    <property type="match status" value="1"/>
</dbReference>
<dbReference type="Gene3D" id="1.10.1660.10">
    <property type="match status" value="1"/>
</dbReference>
<dbReference type="InterPro" id="IPR000551">
    <property type="entry name" value="MerR-type_HTH_dom"/>
</dbReference>
<dbReference type="RefSeq" id="WP_269442314.1">
    <property type="nucleotide sequence ID" value="NZ_CP097463.1"/>
</dbReference>
<evidence type="ECO:0000313" key="7">
    <source>
        <dbReference type="Proteomes" id="UP001164693"/>
    </source>
</evidence>
<dbReference type="InterPro" id="IPR036724">
    <property type="entry name" value="Cobalamin-bd_sf"/>
</dbReference>
<dbReference type="InterPro" id="IPR009061">
    <property type="entry name" value="DNA-bd_dom_put_sf"/>
</dbReference>
<proteinExistence type="predicted"/>
<organism evidence="6 7">
    <name type="scientific">Jatrophihabitans cynanchi</name>
    <dbReference type="NCBI Taxonomy" id="2944128"/>
    <lineage>
        <taxon>Bacteria</taxon>
        <taxon>Bacillati</taxon>
        <taxon>Actinomycetota</taxon>
        <taxon>Actinomycetes</taxon>
        <taxon>Jatrophihabitantales</taxon>
        <taxon>Jatrophihabitantaceae</taxon>
        <taxon>Jatrophihabitans</taxon>
    </lineage>
</organism>
<evidence type="ECO:0000313" key="6">
    <source>
        <dbReference type="EMBL" id="WAX55791.1"/>
    </source>
</evidence>
<dbReference type="EMBL" id="CP097463">
    <property type="protein sequence ID" value="WAX55791.1"/>
    <property type="molecule type" value="Genomic_DNA"/>
</dbReference>
<dbReference type="PROSITE" id="PS51332">
    <property type="entry name" value="B12_BINDING"/>
    <property type="match status" value="1"/>
</dbReference>
<dbReference type="Gene3D" id="3.40.50.280">
    <property type="entry name" value="Cobalamin-binding domain"/>
    <property type="match status" value="1"/>
</dbReference>
<dbReference type="InterPro" id="IPR047057">
    <property type="entry name" value="MerR_fam"/>
</dbReference>
<dbReference type="PROSITE" id="PS50937">
    <property type="entry name" value="HTH_MERR_2"/>
    <property type="match status" value="1"/>
</dbReference>
<evidence type="ECO:0000256" key="2">
    <source>
        <dbReference type="ARBA" id="ARBA00023125"/>
    </source>
</evidence>
<keyword evidence="3" id="KW-0804">Transcription</keyword>
<dbReference type="Pfam" id="PF13411">
    <property type="entry name" value="MerR_1"/>
    <property type="match status" value="1"/>
</dbReference>
<name>A0ABY7JY19_9ACTN</name>
<dbReference type="PANTHER" id="PTHR30204:SF67">
    <property type="entry name" value="HTH-TYPE TRANSCRIPTIONAL REGULATOR MLRA-RELATED"/>
    <property type="match status" value="1"/>
</dbReference>
<dbReference type="InterPro" id="IPR006158">
    <property type="entry name" value="Cobalamin-bd"/>
</dbReference>
<gene>
    <name evidence="6" type="ORF">M6B22_14740</name>
</gene>
<accession>A0ABY7JY19</accession>
<protein>
    <submittedName>
        <fullName evidence="6">MerR family transcriptional regulator</fullName>
    </submittedName>
</protein>
<keyword evidence="1" id="KW-0805">Transcription regulation</keyword>
<dbReference type="Proteomes" id="UP001164693">
    <property type="component" value="Chromosome"/>
</dbReference>
<reference evidence="6" key="1">
    <citation type="submission" date="2022-05" db="EMBL/GenBank/DDBJ databases">
        <title>Jatrophihabitans sp. SB3-54 whole genome sequence.</title>
        <authorList>
            <person name="Suh M.K."/>
            <person name="Eom M.K."/>
            <person name="Kim J.S."/>
            <person name="Kim H.S."/>
            <person name="Do H.E."/>
            <person name="Shin Y.K."/>
            <person name="Lee J.-S."/>
        </authorList>
    </citation>
    <scope>NUCLEOTIDE SEQUENCE</scope>
    <source>
        <strain evidence="6">SB3-54</strain>
    </source>
</reference>
<dbReference type="CDD" id="cd01104">
    <property type="entry name" value="HTH_MlrA-CarA"/>
    <property type="match status" value="1"/>
</dbReference>
<keyword evidence="2" id="KW-0238">DNA-binding</keyword>
<evidence type="ECO:0000256" key="3">
    <source>
        <dbReference type="ARBA" id="ARBA00023163"/>
    </source>
</evidence>
<dbReference type="SUPFAM" id="SSF46955">
    <property type="entry name" value="Putative DNA-binding domain"/>
    <property type="match status" value="1"/>
</dbReference>
<sequence>MYTIRMAARATGVSEATLRAWERRYGVITPQRTESGYRLYDDAAIETVLAMRDLVARGVAPSQAAVQLSATVTADSDTARDVPHDTAAFLAAARDLDAAALTRCLDEEFSRASFERVADGWLMPALAALGTAWADGTVSVAGEHLAAQCVMRRLAMAYEGVGERPGGPRVVIGLPPGARHELGVLAFAVAARRAGLRTVFLGADVPEEDWLTAADALRPWPSRAVVVGVAARRDARAGAGVLTRLHEHDPDLLIAGGGRAQDLLPEPCLRLGHDLGAAAATLSAALARSGRR</sequence>
<dbReference type="InterPro" id="IPR036594">
    <property type="entry name" value="Meth_synthase_dom"/>
</dbReference>
<keyword evidence="7" id="KW-1185">Reference proteome</keyword>
<feature type="domain" description="HTH merR-type" evidence="4">
    <location>
        <begin position="1"/>
        <end position="70"/>
    </location>
</feature>
<dbReference type="InterPro" id="IPR003759">
    <property type="entry name" value="Cbl-bd_cap"/>
</dbReference>
<dbReference type="Pfam" id="PF02607">
    <property type="entry name" value="B12-binding_2"/>
    <property type="match status" value="1"/>
</dbReference>
<feature type="domain" description="B12-binding" evidence="5">
    <location>
        <begin position="167"/>
        <end position="292"/>
    </location>
</feature>
<evidence type="ECO:0000259" key="4">
    <source>
        <dbReference type="PROSITE" id="PS50937"/>
    </source>
</evidence>
<evidence type="ECO:0000256" key="1">
    <source>
        <dbReference type="ARBA" id="ARBA00023015"/>
    </source>
</evidence>
<dbReference type="SUPFAM" id="SSF52242">
    <property type="entry name" value="Cobalamin (vitamin B12)-binding domain"/>
    <property type="match status" value="1"/>
</dbReference>
<dbReference type="SMART" id="SM00422">
    <property type="entry name" value="HTH_MERR"/>
    <property type="match status" value="1"/>
</dbReference>